<protein>
    <recommendedName>
        <fullName evidence="2">S1-like domain-containing protein</fullName>
    </recommendedName>
</protein>
<evidence type="ECO:0000259" key="2">
    <source>
        <dbReference type="PROSITE" id="PS50832"/>
    </source>
</evidence>
<feature type="domain" description="S1-like" evidence="2">
    <location>
        <begin position="20"/>
        <end position="91"/>
    </location>
</feature>
<dbReference type="Gene3D" id="2.40.50.140">
    <property type="entry name" value="Nucleic acid-binding proteins"/>
    <property type="match status" value="1"/>
</dbReference>
<feature type="region of interest" description="Disordered" evidence="1">
    <location>
        <begin position="135"/>
        <end position="184"/>
    </location>
</feature>
<accession>A0A3G4ZYN1</accession>
<dbReference type="InterPro" id="IPR006196">
    <property type="entry name" value="RNA-binding_domain_S1_IF1"/>
</dbReference>
<reference evidence="3" key="1">
    <citation type="submission" date="2018-10" db="EMBL/GenBank/DDBJ databases">
        <title>Hidden diversity of soil giant viruses.</title>
        <authorList>
            <person name="Schulz F."/>
            <person name="Alteio L."/>
            <person name="Goudeau D."/>
            <person name="Ryan E.M."/>
            <person name="Malmstrom R.R."/>
            <person name="Blanchard J."/>
            <person name="Woyke T."/>
        </authorList>
    </citation>
    <scope>NUCLEOTIDE SEQUENCE</scope>
    <source>
        <strain evidence="3">GAV1</strain>
    </source>
</reference>
<dbReference type="GO" id="GO:0003723">
    <property type="term" value="F:RNA binding"/>
    <property type="evidence" value="ECO:0007669"/>
    <property type="project" value="InterPro"/>
</dbReference>
<name>A0A3G4ZYN1_9VIRU</name>
<evidence type="ECO:0000256" key="1">
    <source>
        <dbReference type="SAM" id="MobiDB-lite"/>
    </source>
</evidence>
<dbReference type="PROSITE" id="PS50832">
    <property type="entry name" value="S1_IF1_TYPE"/>
    <property type="match status" value="1"/>
</dbReference>
<dbReference type="EMBL" id="MK072201">
    <property type="protein sequence ID" value="AYV79970.1"/>
    <property type="molecule type" value="Genomic_DNA"/>
</dbReference>
<gene>
    <name evidence="3" type="ORF">Gaeavirus3_24</name>
</gene>
<proteinExistence type="predicted"/>
<evidence type="ECO:0000313" key="3">
    <source>
        <dbReference type="EMBL" id="AYV79970.1"/>
    </source>
</evidence>
<organism evidence="3">
    <name type="scientific">Gaeavirus sp</name>
    <dbReference type="NCBI Taxonomy" id="2487767"/>
    <lineage>
        <taxon>Viruses</taxon>
        <taxon>Varidnaviria</taxon>
        <taxon>Bamfordvirae</taxon>
        <taxon>Nucleocytoviricota</taxon>
        <taxon>Megaviricetes</taxon>
        <taxon>Imitervirales</taxon>
        <taxon>Mimiviridae</taxon>
        <taxon>Klosneuvirinae</taxon>
    </lineage>
</organism>
<sequence length="184" mass="20819">MVKNIKGGNKTKKQKRGYTKKEVLERLEPGQMFGQVIENHGDHFSILCSDNVTRLGRLYGPAKRGPRITPTTFVVISLRDYETDQKKCDIVGIANPPSDNRNIFKSINPVKANDNDITFYNPDDDVFKEFDTAPQAQALNPNPNPNPETKDNDNDNDNALDGTNDKNTYTDPNSKYEDINWDNI</sequence>
<dbReference type="SUPFAM" id="SSF50249">
    <property type="entry name" value="Nucleic acid-binding proteins"/>
    <property type="match status" value="1"/>
</dbReference>
<dbReference type="InterPro" id="IPR012340">
    <property type="entry name" value="NA-bd_OB-fold"/>
</dbReference>